<dbReference type="SUPFAM" id="SSF81324">
    <property type="entry name" value="Voltage-gated potassium channels"/>
    <property type="match status" value="2"/>
</dbReference>
<reference evidence="13" key="1">
    <citation type="submission" date="2022-11" db="UniProtKB">
        <authorList>
            <consortium name="WormBaseParasite"/>
        </authorList>
    </citation>
    <scope>IDENTIFICATION</scope>
</reference>
<dbReference type="Pfam" id="PF07885">
    <property type="entry name" value="Ion_trans_2"/>
    <property type="match status" value="2"/>
</dbReference>
<evidence type="ECO:0000256" key="6">
    <source>
        <dbReference type="ARBA" id="ARBA00023136"/>
    </source>
</evidence>
<name>A0A914WTE8_9BILA</name>
<evidence type="ECO:0000256" key="5">
    <source>
        <dbReference type="ARBA" id="ARBA00023065"/>
    </source>
</evidence>
<keyword evidence="7 8" id="KW-0407">Ion channel</keyword>
<dbReference type="PANTHER" id="PTHR11003:SF333">
    <property type="entry name" value="TWIK FAMILY OF POTASSIUM CHANNELS PROTEIN 7"/>
    <property type="match status" value="1"/>
</dbReference>
<evidence type="ECO:0000313" key="12">
    <source>
        <dbReference type="Proteomes" id="UP000887566"/>
    </source>
</evidence>
<protein>
    <submittedName>
        <fullName evidence="13">Potassium channel domain-containing protein</fullName>
    </submittedName>
</protein>
<evidence type="ECO:0000256" key="8">
    <source>
        <dbReference type="RuleBase" id="RU003857"/>
    </source>
</evidence>
<feature type="domain" description="Potassium channel" evidence="11">
    <location>
        <begin position="188"/>
        <end position="247"/>
    </location>
</feature>
<keyword evidence="3 8" id="KW-0812">Transmembrane</keyword>
<feature type="compositionally biased region" description="Polar residues" evidence="9">
    <location>
        <begin position="16"/>
        <end position="35"/>
    </location>
</feature>
<sequence>MVIGVRTNPGDARQALFNSNSPMHPLSQMSDTEPLSPSVPLRIGPDRKIATIQPGHPTFGRSTVIVEPFGPDMDDSPVKRWLKLVLPHVGLVLLCIVYTLTGATMFYWMERPHEEELRRRGREEVQATRTALLDSLWRLSQRRDDDTRLDWTDAAERQLDNMTRVLFKWFDRNYIVNEQQIFANDTDEEFHAWTWATSVFFSASMITTIGYGNLVPVTSTGRLFCVLYGLFGIPLMLVTIADMGKFIGDAILVLFARWKSVQRATRRALHNSKKTVEVESEVDADDEDAQLEYERGAVPVSWILVIIIGYTALGGALLQSYEDWSFGQAFYFSFITMSTVGFGDFVPTKQAYYGLTLLYILLGLAITTMCVDLVGSQYIQKIHYFGRKMRSARAALRTVGDLMRYTTFLRKRYHLTEAELKQVTLQSTWDRFDMNEAFIPHDINRIYFIDQRTDTSALSAGRSSVAHLRDIDEEEEMDARVDGNGVIDHM</sequence>
<accession>A0A914WTE8</accession>
<keyword evidence="5 8" id="KW-0406">Ion transport</keyword>
<feature type="transmembrane region" description="Helical" evidence="10">
    <location>
        <begin position="330"/>
        <end position="346"/>
    </location>
</feature>
<feature type="transmembrane region" description="Helical" evidence="10">
    <location>
        <begin position="192"/>
        <end position="211"/>
    </location>
</feature>
<dbReference type="GO" id="GO:0015271">
    <property type="term" value="F:outward rectifier potassium channel activity"/>
    <property type="evidence" value="ECO:0007669"/>
    <property type="project" value="TreeGrafter"/>
</dbReference>
<feature type="transmembrane region" description="Helical" evidence="10">
    <location>
        <begin position="300"/>
        <end position="318"/>
    </location>
</feature>
<dbReference type="InterPro" id="IPR013099">
    <property type="entry name" value="K_chnl_dom"/>
</dbReference>
<evidence type="ECO:0000256" key="2">
    <source>
        <dbReference type="ARBA" id="ARBA00022448"/>
    </source>
</evidence>
<dbReference type="GO" id="GO:0030322">
    <property type="term" value="P:stabilization of membrane potential"/>
    <property type="evidence" value="ECO:0007669"/>
    <property type="project" value="TreeGrafter"/>
</dbReference>
<dbReference type="PRINTS" id="PR01333">
    <property type="entry name" value="2POREKCHANEL"/>
</dbReference>
<comment type="similarity">
    <text evidence="8">Belongs to the two pore domain potassium channel (TC 1.A.1.8) family.</text>
</comment>
<dbReference type="WBParaSite" id="PSAMB.scaffold519size48217.g6536.t1">
    <property type="protein sequence ID" value="PSAMB.scaffold519size48217.g6536.t1"/>
    <property type="gene ID" value="PSAMB.scaffold519size48217.g6536"/>
</dbReference>
<dbReference type="GO" id="GO:0022841">
    <property type="term" value="F:potassium ion leak channel activity"/>
    <property type="evidence" value="ECO:0007669"/>
    <property type="project" value="TreeGrafter"/>
</dbReference>
<evidence type="ECO:0000256" key="4">
    <source>
        <dbReference type="ARBA" id="ARBA00022989"/>
    </source>
</evidence>
<comment type="subcellular location">
    <subcellularLocation>
        <location evidence="1">Membrane</location>
        <topology evidence="1">Multi-pass membrane protein</topology>
    </subcellularLocation>
</comment>
<keyword evidence="2 8" id="KW-0813">Transport</keyword>
<evidence type="ECO:0000256" key="3">
    <source>
        <dbReference type="ARBA" id="ARBA00022692"/>
    </source>
</evidence>
<evidence type="ECO:0000256" key="9">
    <source>
        <dbReference type="SAM" id="MobiDB-lite"/>
    </source>
</evidence>
<feature type="transmembrane region" description="Helical" evidence="10">
    <location>
        <begin position="223"/>
        <end position="241"/>
    </location>
</feature>
<dbReference type="PANTHER" id="PTHR11003">
    <property type="entry name" value="POTASSIUM CHANNEL, SUBFAMILY K"/>
    <property type="match status" value="1"/>
</dbReference>
<proteinExistence type="inferred from homology"/>
<dbReference type="Gene3D" id="1.10.287.70">
    <property type="match status" value="1"/>
</dbReference>
<keyword evidence="12" id="KW-1185">Reference proteome</keyword>
<dbReference type="AlphaFoldDB" id="A0A914WTE8"/>
<evidence type="ECO:0000256" key="7">
    <source>
        <dbReference type="ARBA" id="ARBA00023303"/>
    </source>
</evidence>
<keyword evidence="6 10" id="KW-0472">Membrane</keyword>
<feature type="domain" description="Potassium channel" evidence="11">
    <location>
        <begin position="306"/>
        <end position="377"/>
    </location>
</feature>
<evidence type="ECO:0000313" key="13">
    <source>
        <dbReference type="WBParaSite" id="PSAMB.scaffold519size48217.g6536.t1"/>
    </source>
</evidence>
<dbReference type="InterPro" id="IPR003280">
    <property type="entry name" value="2pore_dom_K_chnl"/>
</dbReference>
<dbReference type="Proteomes" id="UP000887566">
    <property type="component" value="Unplaced"/>
</dbReference>
<evidence type="ECO:0000256" key="1">
    <source>
        <dbReference type="ARBA" id="ARBA00004141"/>
    </source>
</evidence>
<organism evidence="12 13">
    <name type="scientific">Plectus sambesii</name>
    <dbReference type="NCBI Taxonomy" id="2011161"/>
    <lineage>
        <taxon>Eukaryota</taxon>
        <taxon>Metazoa</taxon>
        <taxon>Ecdysozoa</taxon>
        <taxon>Nematoda</taxon>
        <taxon>Chromadorea</taxon>
        <taxon>Plectida</taxon>
        <taxon>Plectina</taxon>
        <taxon>Plectoidea</taxon>
        <taxon>Plectidae</taxon>
        <taxon>Plectus</taxon>
    </lineage>
</organism>
<dbReference type="GO" id="GO:0005886">
    <property type="term" value="C:plasma membrane"/>
    <property type="evidence" value="ECO:0007669"/>
    <property type="project" value="TreeGrafter"/>
</dbReference>
<feature type="transmembrane region" description="Helical" evidence="10">
    <location>
        <begin position="89"/>
        <end position="109"/>
    </location>
</feature>
<evidence type="ECO:0000256" key="10">
    <source>
        <dbReference type="SAM" id="Phobius"/>
    </source>
</evidence>
<keyword evidence="4 10" id="KW-1133">Transmembrane helix</keyword>
<feature type="region of interest" description="Disordered" evidence="9">
    <location>
        <begin position="1"/>
        <end position="36"/>
    </location>
</feature>
<feature type="transmembrane region" description="Helical" evidence="10">
    <location>
        <begin position="352"/>
        <end position="379"/>
    </location>
</feature>
<evidence type="ECO:0000259" key="11">
    <source>
        <dbReference type="Pfam" id="PF07885"/>
    </source>
</evidence>